<proteinExistence type="predicted"/>
<keyword evidence="2" id="KW-1185">Reference proteome</keyword>
<evidence type="ECO:0000313" key="2">
    <source>
        <dbReference type="Proteomes" id="UP000799539"/>
    </source>
</evidence>
<dbReference type="Proteomes" id="UP000799539">
    <property type="component" value="Unassembled WGS sequence"/>
</dbReference>
<dbReference type="AlphaFoldDB" id="A0A6A6FAZ4"/>
<dbReference type="CDD" id="cd12148">
    <property type="entry name" value="fungal_TF_MHR"/>
    <property type="match status" value="1"/>
</dbReference>
<accession>A0A6A6FAZ4</accession>
<dbReference type="OrthoDB" id="3014581at2759"/>
<organism evidence="1 2">
    <name type="scientific">Cercospora zeae-maydis SCOH1-5</name>
    <dbReference type="NCBI Taxonomy" id="717836"/>
    <lineage>
        <taxon>Eukaryota</taxon>
        <taxon>Fungi</taxon>
        <taxon>Dikarya</taxon>
        <taxon>Ascomycota</taxon>
        <taxon>Pezizomycotina</taxon>
        <taxon>Dothideomycetes</taxon>
        <taxon>Dothideomycetidae</taxon>
        <taxon>Mycosphaerellales</taxon>
        <taxon>Mycosphaerellaceae</taxon>
        <taxon>Cercospora</taxon>
    </lineage>
</organism>
<gene>
    <name evidence="1" type="ORF">CERZMDRAFT_99572</name>
</gene>
<name>A0A6A6FAZ4_9PEZI</name>
<sequence>MDQNRLRRDLTMPPTRTLTIGHGKTPCHRIRLATTCRKIADSLWVTIQSTDPGDIDPQTVIALDMKFETQARELPLFMRMDTSLAQLMKYAAKLHMPFLVRVKTHPWFPSSRVVGLQAARSVFEARRHAIKDEQSLVAYQLRLGGLIQHLFFANIVLVMDLCINRDETNAATVAEVRRSLQVMGDSKESSTMSRRFHESLLNILGKHNVVLATSAQHRKGISETEPVASGAIDAGTPGRSVESSDIDFDSMWQDFMNVGPTLDAQTWDAILSDLDMQPI</sequence>
<protein>
    <submittedName>
        <fullName evidence="1">Uncharacterized protein</fullName>
    </submittedName>
</protein>
<reference evidence="1" key="1">
    <citation type="journal article" date="2020" name="Stud. Mycol.">
        <title>101 Dothideomycetes genomes: a test case for predicting lifestyles and emergence of pathogens.</title>
        <authorList>
            <person name="Haridas S."/>
            <person name="Albert R."/>
            <person name="Binder M."/>
            <person name="Bloem J."/>
            <person name="Labutti K."/>
            <person name="Salamov A."/>
            <person name="Andreopoulos B."/>
            <person name="Baker S."/>
            <person name="Barry K."/>
            <person name="Bills G."/>
            <person name="Bluhm B."/>
            <person name="Cannon C."/>
            <person name="Castanera R."/>
            <person name="Culley D."/>
            <person name="Daum C."/>
            <person name="Ezra D."/>
            <person name="Gonzalez J."/>
            <person name="Henrissat B."/>
            <person name="Kuo A."/>
            <person name="Liang C."/>
            <person name="Lipzen A."/>
            <person name="Lutzoni F."/>
            <person name="Magnuson J."/>
            <person name="Mondo S."/>
            <person name="Nolan M."/>
            <person name="Ohm R."/>
            <person name="Pangilinan J."/>
            <person name="Park H.-J."/>
            <person name="Ramirez L."/>
            <person name="Alfaro M."/>
            <person name="Sun H."/>
            <person name="Tritt A."/>
            <person name="Yoshinaga Y."/>
            <person name="Zwiers L.-H."/>
            <person name="Turgeon B."/>
            <person name="Goodwin S."/>
            <person name="Spatafora J."/>
            <person name="Crous P."/>
            <person name="Grigoriev I."/>
        </authorList>
    </citation>
    <scope>NUCLEOTIDE SEQUENCE</scope>
    <source>
        <strain evidence="1">SCOH1-5</strain>
    </source>
</reference>
<dbReference type="EMBL" id="ML992681">
    <property type="protein sequence ID" value="KAF2210513.1"/>
    <property type="molecule type" value="Genomic_DNA"/>
</dbReference>
<evidence type="ECO:0000313" key="1">
    <source>
        <dbReference type="EMBL" id="KAF2210513.1"/>
    </source>
</evidence>